<name>A0ABT8VAR8_9BACL</name>
<reference evidence="1" key="1">
    <citation type="submission" date="2023-07" db="EMBL/GenBank/DDBJ databases">
        <authorList>
            <person name="Aktuganov G."/>
            <person name="Boyko T."/>
            <person name="Delegan Y."/>
            <person name="Galimzianova N."/>
            <person name="Gilvanova E."/>
            <person name="Korobov V."/>
            <person name="Kuzmina L."/>
            <person name="Melentiev A."/>
            <person name="Milman P."/>
            <person name="Ryabova A."/>
            <person name="Stupak E."/>
            <person name="Yasakov T."/>
            <person name="Zharikova N."/>
            <person name="Zhurenko E."/>
        </authorList>
    </citation>
    <scope>NUCLEOTIDE SEQUENCE</scope>
    <source>
        <strain evidence="1">IB-739</strain>
    </source>
</reference>
<protein>
    <submittedName>
        <fullName evidence="1">Uncharacterized protein</fullName>
    </submittedName>
</protein>
<keyword evidence="2" id="KW-1185">Reference proteome</keyword>
<dbReference type="Proteomes" id="UP001168883">
    <property type="component" value="Unassembled WGS sequence"/>
</dbReference>
<gene>
    <name evidence="1" type="ORF">Q3C12_13705</name>
</gene>
<sequence>MRYIDLNLNTKVDINMYLDEYNDYLRLYEMFGDAKYQLEARKIKDRVQRMLQRQNNYEKCIEMLNGSKKASWSSKQTG</sequence>
<comment type="caution">
    <text evidence="1">The sequence shown here is derived from an EMBL/GenBank/DDBJ whole genome shotgun (WGS) entry which is preliminary data.</text>
</comment>
<accession>A0ABT8VAR8</accession>
<organism evidence="1 2">
    <name type="scientific">Paenibacillus ehimensis</name>
    <dbReference type="NCBI Taxonomy" id="79264"/>
    <lineage>
        <taxon>Bacteria</taxon>
        <taxon>Bacillati</taxon>
        <taxon>Bacillota</taxon>
        <taxon>Bacilli</taxon>
        <taxon>Bacillales</taxon>
        <taxon>Paenibacillaceae</taxon>
        <taxon>Paenibacillus</taxon>
    </lineage>
</organism>
<evidence type="ECO:0000313" key="2">
    <source>
        <dbReference type="Proteomes" id="UP001168883"/>
    </source>
</evidence>
<dbReference type="EMBL" id="JAUMKJ010000015">
    <property type="protein sequence ID" value="MDO3678063.1"/>
    <property type="molecule type" value="Genomic_DNA"/>
</dbReference>
<evidence type="ECO:0000313" key="1">
    <source>
        <dbReference type="EMBL" id="MDO3678063.1"/>
    </source>
</evidence>
<dbReference type="RefSeq" id="WP_302878741.1">
    <property type="nucleotide sequence ID" value="NZ_JARLKN010000055.1"/>
</dbReference>
<proteinExistence type="predicted"/>